<keyword evidence="1" id="KW-0808">Transferase</keyword>
<name>A0A562J671_9FIRM</name>
<dbReference type="PANTHER" id="PTHR21485">
    <property type="entry name" value="HAD SUPERFAMILY MEMBERS CMAS AND KDSC"/>
    <property type="match status" value="1"/>
</dbReference>
<gene>
    <name evidence="1" type="ORF">LY60_02720</name>
</gene>
<evidence type="ECO:0000313" key="1">
    <source>
        <dbReference type="EMBL" id="TWH78692.1"/>
    </source>
</evidence>
<keyword evidence="1" id="KW-0548">Nucleotidyltransferase</keyword>
<dbReference type="InterPro" id="IPR029044">
    <property type="entry name" value="Nucleotide-diphossugar_trans"/>
</dbReference>
<proteinExistence type="predicted"/>
<sequence>MIGKNILCIIPARGGSKGVHRKNIRNLGNKPLIQWTIDEAKKSKYISRIVISTEDKEIEEVCTEIGAEVIKRPIELATDDSPTIDSILYTLNILEDNEEFTPDYVMLLQCTSPFRTVTAIDASIETLLSDSKNSKSLISVTKEEHPPWWLKSINADGTLKDFILYDKKQYSRRQSFPPVYRLNGAIYICDINELKKNRSFETDKTLAYIMDSYSSMDIDTEEDLSLAEYILKKFSKNTKLI</sequence>
<dbReference type="SUPFAM" id="SSF53448">
    <property type="entry name" value="Nucleotide-diphospho-sugar transferases"/>
    <property type="match status" value="1"/>
</dbReference>
<dbReference type="PANTHER" id="PTHR21485:SF6">
    <property type="entry name" value="N-ACYLNEURAMINATE CYTIDYLYLTRANSFERASE-RELATED"/>
    <property type="match status" value="1"/>
</dbReference>
<keyword evidence="2" id="KW-1185">Reference proteome</keyword>
<dbReference type="GO" id="GO:0008781">
    <property type="term" value="F:N-acylneuraminate cytidylyltransferase activity"/>
    <property type="evidence" value="ECO:0007669"/>
    <property type="project" value="TreeGrafter"/>
</dbReference>
<dbReference type="CDD" id="cd02513">
    <property type="entry name" value="CMP-NeuAc_Synthase"/>
    <property type="match status" value="1"/>
</dbReference>
<dbReference type="InterPro" id="IPR050793">
    <property type="entry name" value="CMP-NeuNAc_synthase"/>
</dbReference>
<dbReference type="EMBL" id="VLKH01000008">
    <property type="protein sequence ID" value="TWH78692.1"/>
    <property type="molecule type" value="Genomic_DNA"/>
</dbReference>
<dbReference type="Gene3D" id="3.90.550.10">
    <property type="entry name" value="Spore Coat Polysaccharide Biosynthesis Protein SpsA, Chain A"/>
    <property type="match status" value="1"/>
</dbReference>
<reference evidence="1 2" key="1">
    <citation type="submission" date="2019-07" db="EMBL/GenBank/DDBJ databases">
        <title>Genomic Encyclopedia of Type Strains, Phase I: the one thousand microbial genomes (KMG-I) project.</title>
        <authorList>
            <person name="Kyrpides N."/>
        </authorList>
    </citation>
    <scope>NUCLEOTIDE SEQUENCE [LARGE SCALE GENOMIC DNA]</scope>
    <source>
        <strain evidence="1 2">DSM 13558</strain>
    </source>
</reference>
<dbReference type="InterPro" id="IPR003329">
    <property type="entry name" value="Cytidylyl_trans"/>
</dbReference>
<organism evidence="1 2">
    <name type="scientific">Sedimentibacter saalensis</name>
    <dbReference type="NCBI Taxonomy" id="130788"/>
    <lineage>
        <taxon>Bacteria</taxon>
        <taxon>Bacillati</taxon>
        <taxon>Bacillota</taxon>
        <taxon>Tissierellia</taxon>
        <taxon>Sedimentibacter</taxon>
    </lineage>
</organism>
<dbReference type="Proteomes" id="UP000315343">
    <property type="component" value="Unassembled WGS sequence"/>
</dbReference>
<evidence type="ECO:0000313" key="2">
    <source>
        <dbReference type="Proteomes" id="UP000315343"/>
    </source>
</evidence>
<dbReference type="OrthoDB" id="9805604at2"/>
<comment type="caution">
    <text evidence="1">The sequence shown here is derived from an EMBL/GenBank/DDBJ whole genome shotgun (WGS) entry which is preliminary data.</text>
</comment>
<accession>A0A562J671</accession>
<dbReference type="AlphaFoldDB" id="A0A562J671"/>
<dbReference type="Pfam" id="PF02348">
    <property type="entry name" value="CTP_transf_3"/>
    <property type="match status" value="1"/>
</dbReference>
<protein>
    <submittedName>
        <fullName evidence="1">N-acylneuraminate cytidylyltransferase/CMP-N,N'-diacetyllegionaminic acid synthase</fullName>
    </submittedName>
</protein>
<dbReference type="RefSeq" id="WP_145084675.1">
    <property type="nucleotide sequence ID" value="NZ_DAMBUX010000002.1"/>
</dbReference>